<sequence>MAKLTILLCLFAASMVLAKPVNDEALDKATANDVVVNSVNPEQQKPVVVVAEEAKNTDPGKSHITSEVFLSDVSFGTPAANGNKRTPGSAVARIIDDIFQIPIGVLQSVARLLRNPFVSHTHKTPETTTSY</sequence>
<gene>
    <name evidence="2" type="ORF">ILUMI_11840</name>
</gene>
<organism evidence="2 3">
    <name type="scientific">Ignelater luminosus</name>
    <name type="common">Cucubano</name>
    <name type="synonym">Pyrophorus luminosus</name>
    <dbReference type="NCBI Taxonomy" id="2038154"/>
    <lineage>
        <taxon>Eukaryota</taxon>
        <taxon>Metazoa</taxon>
        <taxon>Ecdysozoa</taxon>
        <taxon>Arthropoda</taxon>
        <taxon>Hexapoda</taxon>
        <taxon>Insecta</taxon>
        <taxon>Pterygota</taxon>
        <taxon>Neoptera</taxon>
        <taxon>Endopterygota</taxon>
        <taxon>Coleoptera</taxon>
        <taxon>Polyphaga</taxon>
        <taxon>Elateriformia</taxon>
        <taxon>Elateroidea</taxon>
        <taxon>Elateridae</taxon>
        <taxon>Agrypninae</taxon>
        <taxon>Pyrophorini</taxon>
        <taxon>Ignelater</taxon>
    </lineage>
</organism>
<evidence type="ECO:0000313" key="3">
    <source>
        <dbReference type="Proteomes" id="UP000801492"/>
    </source>
</evidence>
<comment type="caution">
    <text evidence="2">The sequence shown here is derived from an EMBL/GenBank/DDBJ whole genome shotgun (WGS) entry which is preliminary data.</text>
</comment>
<dbReference type="AlphaFoldDB" id="A0A8K0CZS2"/>
<dbReference type="Proteomes" id="UP000801492">
    <property type="component" value="Unassembled WGS sequence"/>
</dbReference>
<feature type="chain" id="PRO_5035423253" evidence="1">
    <location>
        <begin position="19"/>
        <end position="131"/>
    </location>
</feature>
<keyword evidence="1" id="KW-0732">Signal</keyword>
<protein>
    <submittedName>
        <fullName evidence="2">Uncharacterized protein</fullName>
    </submittedName>
</protein>
<reference evidence="2" key="1">
    <citation type="submission" date="2019-08" db="EMBL/GenBank/DDBJ databases">
        <title>The genome of the North American firefly Photinus pyralis.</title>
        <authorList>
            <consortium name="Photinus pyralis genome working group"/>
            <person name="Fallon T.R."/>
            <person name="Sander Lower S.E."/>
            <person name="Weng J.-K."/>
        </authorList>
    </citation>
    <scope>NUCLEOTIDE SEQUENCE</scope>
    <source>
        <strain evidence="2">TRF0915ILg1</strain>
        <tissue evidence="2">Whole body</tissue>
    </source>
</reference>
<evidence type="ECO:0000313" key="2">
    <source>
        <dbReference type="EMBL" id="KAF2894332.1"/>
    </source>
</evidence>
<name>A0A8K0CZS2_IGNLU</name>
<dbReference type="OrthoDB" id="6621265at2759"/>
<keyword evidence="3" id="KW-1185">Reference proteome</keyword>
<feature type="signal peptide" evidence="1">
    <location>
        <begin position="1"/>
        <end position="18"/>
    </location>
</feature>
<proteinExistence type="predicted"/>
<evidence type="ECO:0000256" key="1">
    <source>
        <dbReference type="SAM" id="SignalP"/>
    </source>
</evidence>
<dbReference type="EMBL" id="VTPC01007124">
    <property type="protein sequence ID" value="KAF2894332.1"/>
    <property type="molecule type" value="Genomic_DNA"/>
</dbReference>
<accession>A0A8K0CZS2</accession>